<accession>A0A9E5JRP5</accession>
<proteinExistence type="predicted"/>
<dbReference type="AlphaFoldDB" id="A0A9E5JRP5"/>
<dbReference type="EMBL" id="JAAONZ010000004">
    <property type="protein sequence ID" value="NHO65547.1"/>
    <property type="molecule type" value="Genomic_DNA"/>
</dbReference>
<keyword evidence="2" id="KW-1185">Reference proteome</keyword>
<name>A0A9E5JRP5_9GAMM</name>
<gene>
    <name evidence="1" type="ORF">G8770_08350</name>
</gene>
<protein>
    <submittedName>
        <fullName evidence="1">DUF4845 domain-containing protein</fullName>
    </submittedName>
</protein>
<reference evidence="1" key="1">
    <citation type="submission" date="2020-03" db="EMBL/GenBank/DDBJ databases">
        <authorList>
            <person name="Guo F."/>
        </authorList>
    </citation>
    <scope>NUCLEOTIDE SEQUENCE</scope>
    <source>
        <strain evidence="1">JCM 30134</strain>
    </source>
</reference>
<organism evidence="1 2">
    <name type="scientific">Pseudomaricurvus hydrocarbonicus</name>
    <dbReference type="NCBI Taxonomy" id="1470433"/>
    <lineage>
        <taxon>Bacteria</taxon>
        <taxon>Pseudomonadati</taxon>
        <taxon>Pseudomonadota</taxon>
        <taxon>Gammaproteobacteria</taxon>
        <taxon>Cellvibrionales</taxon>
        <taxon>Cellvibrionaceae</taxon>
        <taxon>Pseudomaricurvus</taxon>
    </lineage>
</organism>
<evidence type="ECO:0000313" key="2">
    <source>
        <dbReference type="Proteomes" id="UP000787472"/>
    </source>
</evidence>
<evidence type="ECO:0000313" key="1">
    <source>
        <dbReference type="EMBL" id="NHO65547.1"/>
    </source>
</evidence>
<dbReference type="Proteomes" id="UP000787472">
    <property type="component" value="Unassembled WGS sequence"/>
</dbReference>
<dbReference type="Pfam" id="PF16137">
    <property type="entry name" value="DUF4845"/>
    <property type="match status" value="1"/>
</dbReference>
<dbReference type="RefSeq" id="WP_167184620.1">
    <property type="nucleotide sequence ID" value="NZ_JAAONZ010000004.1"/>
</dbReference>
<comment type="caution">
    <text evidence="1">The sequence shown here is derived from an EMBL/GenBank/DDBJ whole genome shotgun (WGS) entry which is preliminary data.</text>
</comment>
<sequence length="135" mass="15730">MRMPKYQSGLSTTGLLITLLAAGFAIMCLFKMVPAYMDDRFIQEGLKSLTENVDQIDEMSDEQIRKQIGRFFVVNNVRSQSEKDIKIERKQDRTLVKMEYEVRVPIFANVDVVMTFNNVWDSKRPYDCCKPDSEM</sequence>
<dbReference type="InterPro" id="IPR032314">
    <property type="entry name" value="DUF4845"/>
</dbReference>